<evidence type="ECO:0000313" key="3">
    <source>
        <dbReference type="EMBL" id="KAK6588104.1"/>
    </source>
</evidence>
<keyword evidence="2" id="KW-0812">Transmembrane</keyword>
<feature type="region of interest" description="Disordered" evidence="1">
    <location>
        <begin position="1"/>
        <end position="21"/>
    </location>
</feature>
<gene>
    <name evidence="3" type="ORF">RS030_71027</name>
</gene>
<accession>A0AAV9XUC4</accession>
<sequence length="207" mass="24031">MGLFLPESPEQYEKRKNDISDNTCEFTSPPRSEVDFLLKLQNTEDKIINAEPQYFKFKSNNLDENLSVTPVRNTGPKYGLKRTRIRNETHLTPKIYFNEDVINTVPKTVGIFTHSVRKQYNDDSENIHTKVEYSKGSQKQNIQTKVRSKIYCNKCKHLIKEKSMMNKTRGMLSSLFVFFCDFLLCQLPSTLILYSLALFLLPNTTKG</sequence>
<keyword evidence="2" id="KW-0472">Membrane</keyword>
<proteinExistence type="predicted"/>
<feature type="transmembrane region" description="Helical" evidence="2">
    <location>
        <begin position="172"/>
        <end position="201"/>
    </location>
</feature>
<evidence type="ECO:0000313" key="4">
    <source>
        <dbReference type="Proteomes" id="UP001311799"/>
    </source>
</evidence>
<dbReference type="AlphaFoldDB" id="A0AAV9XUC4"/>
<protein>
    <recommendedName>
        <fullName evidence="5">LITAF domain-containing protein</fullName>
    </recommendedName>
</protein>
<evidence type="ECO:0000256" key="2">
    <source>
        <dbReference type="SAM" id="Phobius"/>
    </source>
</evidence>
<dbReference type="EMBL" id="JAWDEY010000035">
    <property type="protein sequence ID" value="KAK6588104.1"/>
    <property type="molecule type" value="Genomic_DNA"/>
</dbReference>
<dbReference type="Proteomes" id="UP001311799">
    <property type="component" value="Unassembled WGS sequence"/>
</dbReference>
<name>A0AAV9XUC4_9CRYT</name>
<comment type="caution">
    <text evidence="3">The sequence shown here is derived from an EMBL/GenBank/DDBJ whole genome shotgun (WGS) entry which is preliminary data.</text>
</comment>
<organism evidence="3 4">
    <name type="scientific">Cryptosporidium xiaoi</name>
    <dbReference type="NCBI Taxonomy" id="659607"/>
    <lineage>
        <taxon>Eukaryota</taxon>
        <taxon>Sar</taxon>
        <taxon>Alveolata</taxon>
        <taxon>Apicomplexa</taxon>
        <taxon>Conoidasida</taxon>
        <taxon>Coccidia</taxon>
        <taxon>Eucoccidiorida</taxon>
        <taxon>Eimeriorina</taxon>
        <taxon>Cryptosporidiidae</taxon>
        <taxon>Cryptosporidium</taxon>
    </lineage>
</organism>
<evidence type="ECO:0008006" key="5">
    <source>
        <dbReference type="Google" id="ProtNLM"/>
    </source>
</evidence>
<keyword evidence="4" id="KW-1185">Reference proteome</keyword>
<reference evidence="3 4" key="1">
    <citation type="submission" date="2023-10" db="EMBL/GenBank/DDBJ databases">
        <title>Comparative genomics analysis reveals potential genetic determinants of host preference in Cryptosporidium xiaoi.</title>
        <authorList>
            <person name="Xiao L."/>
            <person name="Li J."/>
        </authorList>
    </citation>
    <scope>NUCLEOTIDE SEQUENCE [LARGE SCALE GENOMIC DNA]</scope>
    <source>
        <strain evidence="3 4">52996</strain>
    </source>
</reference>
<evidence type="ECO:0000256" key="1">
    <source>
        <dbReference type="SAM" id="MobiDB-lite"/>
    </source>
</evidence>
<keyword evidence="2" id="KW-1133">Transmembrane helix</keyword>